<gene>
    <name evidence="9" type="ORF">CRHIZ90672A_00003582</name>
</gene>
<evidence type="ECO:0000256" key="6">
    <source>
        <dbReference type="ARBA" id="ARBA00023136"/>
    </source>
</evidence>
<feature type="transmembrane region" description="Helical" evidence="7">
    <location>
        <begin position="313"/>
        <end position="336"/>
    </location>
</feature>
<organism evidence="9 10">
    <name type="scientific">Clonostachys rhizophaga</name>
    <dbReference type="NCBI Taxonomy" id="160324"/>
    <lineage>
        <taxon>Eukaryota</taxon>
        <taxon>Fungi</taxon>
        <taxon>Dikarya</taxon>
        <taxon>Ascomycota</taxon>
        <taxon>Pezizomycotina</taxon>
        <taxon>Sordariomycetes</taxon>
        <taxon>Hypocreomycetidae</taxon>
        <taxon>Hypocreales</taxon>
        <taxon>Bionectriaceae</taxon>
        <taxon>Clonostachys</taxon>
    </lineage>
</organism>
<dbReference type="SUPFAM" id="SSF103473">
    <property type="entry name" value="MFS general substrate transporter"/>
    <property type="match status" value="1"/>
</dbReference>
<feature type="transmembrane region" description="Helical" evidence="7">
    <location>
        <begin position="403"/>
        <end position="424"/>
    </location>
</feature>
<dbReference type="EMBL" id="CABFNQ020000726">
    <property type="protein sequence ID" value="CAH0027060.1"/>
    <property type="molecule type" value="Genomic_DNA"/>
</dbReference>
<comment type="similarity">
    <text evidence="2">Belongs to the major facilitator superfamily.</text>
</comment>
<feature type="transmembrane region" description="Helical" evidence="7">
    <location>
        <begin position="226"/>
        <end position="249"/>
    </location>
</feature>
<dbReference type="InterPro" id="IPR020846">
    <property type="entry name" value="MFS_dom"/>
</dbReference>
<evidence type="ECO:0000256" key="3">
    <source>
        <dbReference type="ARBA" id="ARBA00022448"/>
    </source>
</evidence>
<name>A0A9N9VRH9_9HYPO</name>
<evidence type="ECO:0000256" key="1">
    <source>
        <dbReference type="ARBA" id="ARBA00004127"/>
    </source>
</evidence>
<dbReference type="GO" id="GO:0016020">
    <property type="term" value="C:membrane"/>
    <property type="evidence" value="ECO:0007669"/>
    <property type="project" value="TreeGrafter"/>
</dbReference>
<dbReference type="InterPro" id="IPR011701">
    <property type="entry name" value="MFS"/>
</dbReference>
<feature type="transmembrane region" description="Helical" evidence="7">
    <location>
        <begin position="193"/>
        <end position="214"/>
    </location>
</feature>
<dbReference type="GO" id="GO:0022857">
    <property type="term" value="F:transmembrane transporter activity"/>
    <property type="evidence" value="ECO:0007669"/>
    <property type="project" value="InterPro"/>
</dbReference>
<dbReference type="PROSITE" id="PS50850">
    <property type="entry name" value="MFS"/>
    <property type="match status" value="1"/>
</dbReference>
<evidence type="ECO:0000313" key="9">
    <source>
        <dbReference type="EMBL" id="CAH0027060.1"/>
    </source>
</evidence>
<feature type="transmembrane region" description="Helical" evidence="7">
    <location>
        <begin position="138"/>
        <end position="156"/>
    </location>
</feature>
<dbReference type="Proteomes" id="UP000696573">
    <property type="component" value="Unassembled WGS sequence"/>
</dbReference>
<evidence type="ECO:0000259" key="8">
    <source>
        <dbReference type="PROSITE" id="PS50850"/>
    </source>
</evidence>
<feature type="transmembrane region" description="Helical" evidence="7">
    <location>
        <begin position="255"/>
        <end position="276"/>
    </location>
</feature>
<protein>
    <recommendedName>
        <fullName evidence="8">Major facilitator superfamily (MFS) profile domain-containing protein</fullName>
    </recommendedName>
</protein>
<keyword evidence="4 7" id="KW-0812">Transmembrane</keyword>
<feature type="transmembrane region" description="Helical" evidence="7">
    <location>
        <begin position="469"/>
        <end position="488"/>
    </location>
</feature>
<comment type="caution">
    <text evidence="9">The sequence shown here is derived from an EMBL/GenBank/DDBJ whole genome shotgun (WGS) entry which is preliminary data.</text>
</comment>
<keyword evidence="3" id="KW-0813">Transport</keyword>
<feature type="transmembrane region" description="Helical" evidence="7">
    <location>
        <begin position="375"/>
        <end position="397"/>
    </location>
</feature>
<dbReference type="Pfam" id="PF07690">
    <property type="entry name" value="MFS_1"/>
    <property type="match status" value="1"/>
</dbReference>
<accession>A0A9N9VRH9</accession>
<dbReference type="InterPro" id="IPR036259">
    <property type="entry name" value="MFS_trans_sf"/>
</dbReference>
<dbReference type="InterPro" id="IPR051788">
    <property type="entry name" value="MFS_Transporter"/>
</dbReference>
<dbReference type="PANTHER" id="PTHR23514:SF3">
    <property type="entry name" value="BYPASS OF STOP CODON PROTEIN 6"/>
    <property type="match status" value="1"/>
</dbReference>
<dbReference type="GO" id="GO:0012505">
    <property type="term" value="C:endomembrane system"/>
    <property type="evidence" value="ECO:0007669"/>
    <property type="project" value="UniProtKB-SubCell"/>
</dbReference>
<evidence type="ECO:0000256" key="5">
    <source>
        <dbReference type="ARBA" id="ARBA00022989"/>
    </source>
</evidence>
<feature type="domain" description="Major facilitator superfamily (MFS) profile" evidence="8">
    <location>
        <begin position="314"/>
        <end position="491"/>
    </location>
</feature>
<keyword evidence="5 7" id="KW-1133">Transmembrane helix</keyword>
<evidence type="ECO:0000256" key="7">
    <source>
        <dbReference type="SAM" id="Phobius"/>
    </source>
</evidence>
<evidence type="ECO:0000313" key="10">
    <source>
        <dbReference type="Proteomes" id="UP000696573"/>
    </source>
</evidence>
<feature type="transmembrane region" description="Helical" evidence="7">
    <location>
        <begin position="348"/>
        <end position="368"/>
    </location>
</feature>
<evidence type="ECO:0000256" key="2">
    <source>
        <dbReference type="ARBA" id="ARBA00008335"/>
    </source>
</evidence>
<reference evidence="9" key="1">
    <citation type="submission" date="2021-10" db="EMBL/GenBank/DDBJ databases">
        <authorList>
            <person name="Piombo E."/>
        </authorList>
    </citation>
    <scope>NUCLEOTIDE SEQUENCE</scope>
</reference>
<proteinExistence type="inferred from homology"/>
<feature type="transmembrane region" description="Helical" evidence="7">
    <location>
        <begin position="436"/>
        <end position="457"/>
    </location>
</feature>
<comment type="subcellular location">
    <subcellularLocation>
        <location evidence="1">Endomembrane system</location>
        <topology evidence="1">Multi-pass membrane protein</topology>
    </subcellularLocation>
</comment>
<dbReference type="OrthoDB" id="413079at2759"/>
<sequence length="491" mass="53466">MESEPLIAGRGRDEHLGAEEALLPSEILEPTKEALPLAEIASGVYALFVAGLVASTLGVSSPCNSHHRSLPAPSLACPALSCDVMYDHMRNIANVVLLRRYCHRYDAVLRSTDSLTSNKLTTRLPIQLEEYYQLSDKAISIIFLCPPVGFFLAAYFSRSLHLKCGRRVAVIIAPVCQLTYALTASQAPPFPVLLASLVAVGFFGLMDGSLYAWVGGMKPAKTVIGLLHGAFSIGAASGPFLANAITSAAHRPWYTWYYVLTAFVFLELPCLAYSFWQHDVESFHVENGRKNIRDEAAEPDEEPSPQSSFSYTATWIGSAYVFAFMGVEFTVTGWGIAYMNRVNEGSNLLGGACVSLFHLGLAAGKLSLGVMTRYVPVQLLVTSFLCLALLSQVAFAVSTIPAVSAALMALLGFLLGPLYPSGIIMMTQLLPREVQVAGISFVNSMGQIGAAFMPFIFGLISNRFGVEMLVYYVCLQLALIIPLWLWFFRLH</sequence>
<keyword evidence="10" id="KW-1185">Reference proteome</keyword>
<keyword evidence="6 7" id="KW-0472">Membrane</keyword>
<dbReference type="Gene3D" id="1.20.1250.20">
    <property type="entry name" value="MFS general substrate transporter like domains"/>
    <property type="match status" value="1"/>
</dbReference>
<dbReference type="PANTHER" id="PTHR23514">
    <property type="entry name" value="BYPASS OF STOP CODON PROTEIN 6"/>
    <property type="match status" value="1"/>
</dbReference>
<evidence type="ECO:0000256" key="4">
    <source>
        <dbReference type="ARBA" id="ARBA00022692"/>
    </source>
</evidence>
<dbReference type="AlphaFoldDB" id="A0A9N9VRH9"/>